<evidence type="ECO:0000313" key="3">
    <source>
        <dbReference type="EMBL" id="TRM65756.1"/>
    </source>
</evidence>
<dbReference type="Pfam" id="PF17667">
    <property type="entry name" value="Pkinase_fungal"/>
    <property type="match status" value="1"/>
</dbReference>
<evidence type="ECO:0000313" key="4">
    <source>
        <dbReference type="Proteomes" id="UP000320762"/>
    </source>
</evidence>
<accession>A0A550CLT1</accession>
<proteinExistence type="predicted"/>
<organism evidence="3 4">
    <name type="scientific">Schizophyllum amplum</name>
    <dbReference type="NCBI Taxonomy" id="97359"/>
    <lineage>
        <taxon>Eukaryota</taxon>
        <taxon>Fungi</taxon>
        <taxon>Dikarya</taxon>
        <taxon>Basidiomycota</taxon>
        <taxon>Agaricomycotina</taxon>
        <taxon>Agaricomycetes</taxon>
        <taxon>Agaricomycetidae</taxon>
        <taxon>Agaricales</taxon>
        <taxon>Schizophyllaceae</taxon>
        <taxon>Schizophyllum</taxon>
    </lineage>
</organism>
<feature type="compositionally biased region" description="Basic and acidic residues" evidence="1">
    <location>
        <begin position="478"/>
        <end position="501"/>
    </location>
</feature>
<gene>
    <name evidence="3" type="ORF">BD626DRAFT_627774</name>
</gene>
<name>A0A550CLT1_9AGAR</name>
<dbReference type="OrthoDB" id="3271139at2759"/>
<dbReference type="AlphaFoldDB" id="A0A550CLT1"/>
<dbReference type="EMBL" id="VDMD01000004">
    <property type="protein sequence ID" value="TRM65756.1"/>
    <property type="molecule type" value="Genomic_DNA"/>
</dbReference>
<dbReference type="InterPro" id="IPR040976">
    <property type="entry name" value="Pkinase_fungal"/>
</dbReference>
<reference evidence="3 4" key="1">
    <citation type="journal article" date="2019" name="New Phytol.">
        <title>Comparative genomics reveals unique wood-decay strategies and fruiting body development in the Schizophyllaceae.</title>
        <authorList>
            <person name="Almasi E."/>
            <person name="Sahu N."/>
            <person name="Krizsan K."/>
            <person name="Balint B."/>
            <person name="Kovacs G.M."/>
            <person name="Kiss B."/>
            <person name="Cseklye J."/>
            <person name="Drula E."/>
            <person name="Henrissat B."/>
            <person name="Nagy I."/>
            <person name="Chovatia M."/>
            <person name="Adam C."/>
            <person name="LaButti K."/>
            <person name="Lipzen A."/>
            <person name="Riley R."/>
            <person name="Grigoriev I.V."/>
            <person name="Nagy L.G."/>
        </authorList>
    </citation>
    <scope>NUCLEOTIDE SEQUENCE [LARGE SCALE GENOMIC DNA]</scope>
    <source>
        <strain evidence="3 4">NL-1724</strain>
    </source>
</reference>
<feature type="domain" description="Fungal-type protein kinase" evidence="2">
    <location>
        <begin position="7"/>
        <end position="161"/>
    </location>
</feature>
<comment type="caution">
    <text evidence="3">The sequence shown here is derived from an EMBL/GenBank/DDBJ whole genome shotgun (WGS) entry which is preliminary data.</text>
</comment>
<feature type="region of interest" description="Disordered" evidence="1">
    <location>
        <begin position="478"/>
        <end position="536"/>
    </location>
</feature>
<feature type="compositionally biased region" description="Acidic residues" evidence="1">
    <location>
        <begin position="502"/>
        <end position="516"/>
    </location>
</feature>
<keyword evidence="4" id="KW-1185">Reference proteome</keyword>
<evidence type="ECO:0000256" key="1">
    <source>
        <dbReference type="SAM" id="MobiDB-lite"/>
    </source>
</evidence>
<evidence type="ECO:0000259" key="2">
    <source>
        <dbReference type="Pfam" id="PF17667"/>
    </source>
</evidence>
<sequence length="536" mass="61333">MLGGTGHIMFNDPCRNWHFSLTIEGNKARLWIHTRSHSAVTMSFDIQKNLKELVQFFLFIGYAFKEQLGYDPTIKRVLDQENNIQYRYEVGDVTGTVRLFQTVKILEQASAPRLHSRAMRVFHVRESDANGQLDRNWSDNVLRDFWSFADARSERSIQQEILDKLHDLPKEEYPDDLRDIKKHFMEFVCDLVVGRPVPAPPANSAIYEFPDRANPSAKRSARAQVQGFLQTNAEEKAPQPHKSRKMDSLIIANSNDSTVRDGCTASGIPYEVISRHDPLTGTSYYAAVEVQSRKHLFFMRTNRAAKNLASLFFAFNFYHDVESVLWMAIDIVVRRIPAQMIDDIKADDEPARQDILNLVNELADYAALIFTSDIHGTEECELLFTDSTYTEGFTELLQRTHGEAFPITEQLPGLMDLLASMYLAVEEEKVPPGTKPNLRFKPSAFTDETYDAMYTAFQNISQYYQRHDEALVLTKHILEPEDPKPEEDTGKPADSSKRVRDDEDDKCAESDDEDEGMLPPRKRSRTSHESMPGSED</sequence>
<dbReference type="Proteomes" id="UP000320762">
    <property type="component" value="Unassembled WGS sequence"/>
</dbReference>
<protein>
    <recommendedName>
        <fullName evidence="2">Fungal-type protein kinase domain-containing protein</fullName>
    </recommendedName>
</protein>